<dbReference type="PROSITE" id="PS50878">
    <property type="entry name" value="RT_POL"/>
    <property type="match status" value="1"/>
</dbReference>
<gene>
    <name evidence="2" type="ORF">AAFF_G00006810</name>
</gene>
<feature type="domain" description="Reverse transcriptase" evidence="1">
    <location>
        <begin position="3"/>
        <end position="307"/>
    </location>
</feature>
<evidence type="ECO:0000313" key="3">
    <source>
        <dbReference type="Proteomes" id="UP001221898"/>
    </source>
</evidence>
<comment type="caution">
    <text evidence="2">The sequence shown here is derived from an EMBL/GenBank/DDBJ whole genome shotgun (WGS) entry which is preliminary data.</text>
</comment>
<accession>A0AAD7TEZ3</accession>
<dbReference type="AlphaFoldDB" id="A0AAD7TEZ3"/>
<sequence length="611" mass="69556">MRVTWNKQSIPSEWQRAVAVSIPKQQNAKTIEQFRSIALLNVEGKLFFSVTARRMTTYLMENNYIDTSCQKAGVPGFPGCVEHASMIWEQIQTTKREKKDLHVIWLDLANAYGSVPHQLIAYALEFFYIPDNIRTMIMNYFQDMHMCFALKKFTTGWQQLEVGIAMGCSISPILFVTAFEVILIGARQVVGGIRLPAGERNDRVTFTIGGEDIPRIVDQPIRSLGRLYTSRLSDKDMGKTILQQLSEGLSKIDSSQLPGKHKVWCYHFTLYPRVMWPLKLCEVTSSAVSRMEAKANSFIRKWLGLPRCFSAAGLYGRNSLQLPLKSITLGYRQEKARLVMELRDSSDRTVKEANARVATGRKWRAEEEVQKAMGRLQHQEVVGMVQTGRAGLGWSDPPVLWSKASRKERKDLVVSKVTRIEQEELRVKSVAQGQQGRWTTWEGVASRAINWADFWKLPQARLSFLIRATYDTLPSPRNLHQWLGTEQSCDLCGTINASLQHVLSGCKTALTQGRLTWRHDQVLRKLAEVLEKCRQEANSQSQQRIHFLRQGEPAQHSSKRPPSNLLTSGAEWKMKVDLGRQLQFPQKICSTTLRPDVVCGLQPQSQHCRLN</sequence>
<dbReference type="InterPro" id="IPR000477">
    <property type="entry name" value="RT_dom"/>
</dbReference>
<protein>
    <recommendedName>
        <fullName evidence="1">Reverse transcriptase domain-containing protein</fullName>
    </recommendedName>
</protein>
<keyword evidence="3" id="KW-1185">Reference proteome</keyword>
<proteinExistence type="predicted"/>
<dbReference type="Proteomes" id="UP001221898">
    <property type="component" value="Unassembled WGS sequence"/>
</dbReference>
<evidence type="ECO:0000259" key="1">
    <source>
        <dbReference type="PROSITE" id="PS50878"/>
    </source>
</evidence>
<evidence type="ECO:0000313" key="2">
    <source>
        <dbReference type="EMBL" id="KAJ8419182.1"/>
    </source>
</evidence>
<dbReference type="PANTHER" id="PTHR19446">
    <property type="entry name" value="REVERSE TRANSCRIPTASES"/>
    <property type="match status" value="1"/>
</dbReference>
<reference evidence="2" key="1">
    <citation type="journal article" date="2023" name="Science">
        <title>Genome structures resolve the early diversification of teleost fishes.</title>
        <authorList>
            <person name="Parey E."/>
            <person name="Louis A."/>
            <person name="Montfort J."/>
            <person name="Bouchez O."/>
            <person name="Roques C."/>
            <person name="Iampietro C."/>
            <person name="Lluch J."/>
            <person name="Castinel A."/>
            <person name="Donnadieu C."/>
            <person name="Desvignes T."/>
            <person name="Floi Bucao C."/>
            <person name="Jouanno E."/>
            <person name="Wen M."/>
            <person name="Mejri S."/>
            <person name="Dirks R."/>
            <person name="Jansen H."/>
            <person name="Henkel C."/>
            <person name="Chen W.J."/>
            <person name="Zahm M."/>
            <person name="Cabau C."/>
            <person name="Klopp C."/>
            <person name="Thompson A.W."/>
            <person name="Robinson-Rechavi M."/>
            <person name="Braasch I."/>
            <person name="Lecointre G."/>
            <person name="Bobe J."/>
            <person name="Postlethwait J.H."/>
            <person name="Berthelot C."/>
            <person name="Roest Crollius H."/>
            <person name="Guiguen Y."/>
        </authorList>
    </citation>
    <scope>NUCLEOTIDE SEQUENCE</scope>
    <source>
        <strain evidence="2">NC1722</strain>
    </source>
</reference>
<organism evidence="2 3">
    <name type="scientific">Aldrovandia affinis</name>
    <dbReference type="NCBI Taxonomy" id="143900"/>
    <lineage>
        <taxon>Eukaryota</taxon>
        <taxon>Metazoa</taxon>
        <taxon>Chordata</taxon>
        <taxon>Craniata</taxon>
        <taxon>Vertebrata</taxon>
        <taxon>Euteleostomi</taxon>
        <taxon>Actinopterygii</taxon>
        <taxon>Neopterygii</taxon>
        <taxon>Teleostei</taxon>
        <taxon>Notacanthiformes</taxon>
        <taxon>Halosauridae</taxon>
        <taxon>Aldrovandia</taxon>
    </lineage>
</organism>
<dbReference type="EMBL" id="JAINUG010000001">
    <property type="protein sequence ID" value="KAJ8419182.1"/>
    <property type="molecule type" value="Genomic_DNA"/>
</dbReference>
<dbReference type="Pfam" id="PF00078">
    <property type="entry name" value="RVT_1"/>
    <property type="match status" value="1"/>
</dbReference>
<name>A0AAD7TEZ3_9TELE</name>